<dbReference type="KEGG" id="ptaw:DW352_07095"/>
<keyword evidence="4" id="KW-1185">Reference proteome</keyword>
<protein>
    <submittedName>
        <fullName evidence="3">Alpha/beta hydrolase</fullName>
    </submittedName>
</protein>
<dbReference type="PANTHER" id="PTHR48081:SF33">
    <property type="entry name" value="KYNURENINE FORMAMIDASE"/>
    <property type="match status" value="1"/>
</dbReference>
<dbReference type="SUPFAM" id="SSF53474">
    <property type="entry name" value="alpha/beta-Hydrolases"/>
    <property type="match status" value="1"/>
</dbReference>
<name>A0A345ZTQ6_9HYPH</name>
<sequence>MSGSENVIEVVGASTAADPINAVRDALSEAAKTLGAAGCGPQHMTAMRWEAAAPLRFHPSRHEIELAQREVFAGFRVPVTLKRAKDVAGLRAVLQARKPASAPGTDAVYRGYAPMQLAREYSPRFQTDMNVLFKAWSAEGEGFRARFPGLDLTYGPGRYEAFDIFLPAGVEKPPVWVFVHGGYWQASDKNQHAHLAKGMLEAGFAVVMANYGLAPENALANIVAQNTRLLAYLVEQADSLGIDASRLHIAGHSAGGHIAGMIATRGAAPTLRSALLLSGVFDLEPLTFLPMGGILKLTPELVADLSPLRLPAPKGVKIGVAVGSEESDEFKRQSREMATLWGAPESLIVPGHHFSMLEGLNGGALLDLALSLTKA</sequence>
<keyword evidence="1 3" id="KW-0378">Hydrolase</keyword>
<proteinExistence type="predicted"/>
<evidence type="ECO:0000259" key="2">
    <source>
        <dbReference type="Pfam" id="PF20434"/>
    </source>
</evidence>
<reference evidence="3 4" key="1">
    <citation type="submission" date="2018-07" db="EMBL/GenBank/DDBJ databases">
        <authorList>
            <person name="Quirk P.G."/>
            <person name="Krulwich T.A."/>
        </authorList>
    </citation>
    <scope>NUCLEOTIDE SEQUENCE [LARGE SCALE GENOMIC DNA]</scope>
    <source>
        <strain evidence="3 4">CC-BB4</strain>
    </source>
</reference>
<dbReference type="EMBL" id="CP031417">
    <property type="protein sequence ID" value="AXK80303.1"/>
    <property type="molecule type" value="Genomic_DNA"/>
</dbReference>
<evidence type="ECO:0000256" key="1">
    <source>
        <dbReference type="ARBA" id="ARBA00022801"/>
    </source>
</evidence>
<evidence type="ECO:0000313" key="4">
    <source>
        <dbReference type="Proteomes" id="UP000254889"/>
    </source>
</evidence>
<organism evidence="3 4">
    <name type="scientific">Pseudolabrys taiwanensis</name>
    <dbReference type="NCBI Taxonomy" id="331696"/>
    <lineage>
        <taxon>Bacteria</taxon>
        <taxon>Pseudomonadati</taxon>
        <taxon>Pseudomonadota</taxon>
        <taxon>Alphaproteobacteria</taxon>
        <taxon>Hyphomicrobiales</taxon>
        <taxon>Xanthobacteraceae</taxon>
        <taxon>Pseudolabrys</taxon>
    </lineage>
</organism>
<dbReference type="GO" id="GO:0016787">
    <property type="term" value="F:hydrolase activity"/>
    <property type="evidence" value="ECO:0007669"/>
    <property type="project" value="UniProtKB-KW"/>
</dbReference>
<dbReference type="OrthoDB" id="9771666at2"/>
<evidence type="ECO:0000313" key="3">
    <source>
        <dbReference type="EMBL" id="AXK80303.1"/>
    </source>
</evidence>
<dbReference type="Gene3D" id="3.40.50.1820">
    <property type="entry name" value="alpha/beta hydrolase"/>
    <property type="match status" value="1"/>
</dbReference>
<dbReference type="AlphaFoldDB" id="A0A345ZTQ6"/>
<dbReference type="Proteomes" id="UP000254889">
    <property type="component" value="Chromosome"/>
</dbReference>
<feature type="domain" description="BD-FAE-like" evidence="2">
    <location>
        <begin position="163"/>
        <end position="269"/>
    </location>
</feature>
<dbReference type="RefSeq" id="WP_115689820.1">
    <property type="nucleotide sequence ID" value="NZ_CP031417.1"/>
</dbReference>
<accession>A0A345ZTQ6</accession>
<dbReference type="PANTHER" id="PTHR48081">
    <property type="entry name" value="AB HYDROLASE SUPERFAMILY PROTEIN C4A8.06C"/>
    <property type="match status" value="1"/>
</dbReference>
<dbReference type="InterPro" id="IPR029058">
    <property type="entry name" value="AB_hydrolase_fold"/>
</dbReference>
<dbReference type="InterPro" id="IPR049492">
    <property type="entry name" value="BD-FAE-like_dom"/>
</dbReference>
<dbReference type="InterPro" id="IPR050300">
    <property type="entry name" value="GDXG_lipolytic_enzyme"/>
</dbReference>
<dbReference type="Pfam" id="PF20434">
    <property type="entry name" value="BD-FAE"/>
    <property type="match status" value="1"/>
</dbReference>
<gene>
    <name evidence="3" type="ORF">DW352_07095</name>
</gene>